<dbReference type="EMBL" id="FTMP01000014">
    <property type="protein sequence ID" value="SIR04838.1"/>
    <property type="molecule type" value="Genomic_DNA"/>
</dbReference>
<dbReference type="PROSITE" id="PS51273">
    <property type="entry name" value="GATASE_TYPE_1"/>
    <property type="match status" value="1"/>
</dbReference>
<keyword evidence="2" id="KW-0315">Glutamine amidotransferase</keyword>
<dbReference type="SUPFAM" id="SSF52317">
    <property type="entry name" value="Class I glutamine amidotransferase-like"/>
    <property type="match status" value="1"/>
</dbReference>
<dbReference type="AlphaFoldDB" id="A0A1N6XR77"/>
<feature type="domain" description="Glutamine amidotransferase" evidence="1">
    <location>
        <begin position="19"/>
        <end position="178"/>
    </location>
</feature>
<evidence type="ECO:0000313" key="3">
    <source>
        <dbReference type="Proteomes" id="UP000185841"/>
    </source>
</evidence>
<dbReference type="InterPro" id="IPR017926">
    <property type="entry name" value="GATASE"/>
</dbReference>
<dbReference type="Pfam" id="PF00117">
    <property type="entry name" value="GATase"/>
    <property type="match status" value="1"/>
</dbReference>
<dbReference type="GO" id="GO:0005829">
    <property type="term" value="C:cytosol"/>
    <property type="evidence" value="ECO:0007669"/>
    <property type="project" value="TreeGrafter"/>
</dbReference>
<gene>
    <name evidence="2" type="ORF">SAMN05878282_11439</name>
</gene>
<accession>A0A1N6XR77</accession>
<evidence type="ECO:0000259" key="1">
    <source>
        <dbReference type="Pfam" id="PF00117"/>
    </source>
</evidence>
<proteinExistence type="predicted"/>
<dbReference type="InterPro" id="IPR044992">
    <property type="entry name" value="ChyE-like"/>
</dbReference>
<protein>
    <submittedName>
        <fullName evidence="2">GMP synthase-Glutamine amidotransferase</fullName>
    </submittedName>
</protein>
<dbReference type="PANTHER" id="PTHR42695:SF5">
    <property type="entry name" value="GLUTAMINE AMIDOTRANSFERASE YLR126C-RELATED"/>
    <property type="match status" value="1"/>
</dbReference>
<dbReference type="GO" id="GO:0016740">
    <property type="term" value="F:transferase activity"/>
    <property type="evidence" value="ECO:0007669"/>
    <property type="project" value="UniProtKB-KW"/>
</dbReference>
<reference evidence="2 3" key="1">
    <citation type="submission" date="2017-01" db="EMBL/GenBank/DDBJ databases">
        <authorList>
            <person name="Mah S.A."/>
            <person name="Swanson W.J."/>
            <person name="Moy G.W."/>
            <person name="Vacquier V.D."/>
        </authorList>
    </citation>
    <scope>NUCLEOTIDE SEQUENCE [LARGE SCALE GENOMIC DNA]</scope>
    <source>
        <strain evidence="2 3">RU36E</strain>
    </source>
</reference>
<name>A0A1N6XR77_AQUAC</name>
<keyword evidence="2" id="KW-0808">Transferase</keyword>
<dbReference type="Gene3D" id="3.40.50.880">
    <property type="match status" value="1"/>
</dbReference>
<dbReference type="CDD" id="cd01741">
    <property type="entry name" value="GATase1_1"/>
    <property type="match status" value="1"/>
</dbReference>
<evidence type="ECO:0000313" key="2">
    <source>
        <dbReference type="EMBL" id="SIR04838.1"/>
    </source>
</evidence>
<dbReference type="Proteomes" id="UP000185841">
    <property type="component" value="Unassembled WGS sequence"/>
</dbReference>
<sequence length="241" mass="27256">MTDILILTHVDYCAPGHLATVLEQHGLDFTVLRTDLNQLDGYDLDRPRAVAVMGGPMSVNDDLPWIRAEIDALRYFIRRDIPLIGHCLGGQLIAKALGAAVHRMPYTEVGWQPLVRRDADSPWLAHLPREFPVYQWHSDTFDLPPGADWLLSSPWCPNQAFAWGDKVLALQGHPEVTEELVRWWLQDWSHLLDETQASQQGLRQMLTDLPARIASLNQVAEGFYRHWLGLAFGEPAVARAV</sequence>
<dbReference type="RefSeq" id="WP_076429635.1">
    <property type="nucleotide sequence ID" value="NZ_FTMP01000014.1"/>
</dbReference>
<dbReference type="InterPro" id="IPR029062">
    <property type="entry name" value="Class_I_gatase-like"/>
</dbReference>
<organism evidence="2 3">
    <name type="scientific">Aquipseudomonas alcaligenes</name>
    <name type="common">Pseudomonas alcaligenes</name>
    <dbReference type="NCBI Taxonomy" id="43263"/>
    <lineage>
        <taxon>Bacteria</taxon>
        <taxon>Pseudomonadati</taxon>
        <taxon>Pseudomonadota</taxon>
        <taxon>Gammaproteobacteria</taxon>
        <taxon>Pseudomonadales</taxon>
        <taxon>Pseudomonadaceae</taxon>
        <taxon>Aquipseudomonas</taxon>
    </lineage>
</organism>
<dbReference type="PANTHER" id="PTHR42695">
    <property type="entry name" value="GLUTAMINE AMIDOTRANSFERASE YLR126C-RELATED"/>
    <property type="match status" value="1"/>
</dbReference>